<keyword evidence="3 6" id="KW-0698">rRNA processing</keyword>
<dbReference type="GO" id="GO:0000178">
    <property type="term" value="C:exosome (RNase complex)"/>
    <property type="evidence" value="ECO:0007669"/>
    <property type="project" value="TreeGrafter"/>
</dbReference>
<gene>
    <name evidence="8" type="ORF">MNAN1_000394b</name>
</gene>
<keyword evidence="5 6" id="KW-0539">Nucleus</keyword>
<dbReference type="GO" id="GO:0000460">
    <property type="term" value="P:maturation of 5.8S rRNA"/>
    <property type="evidence" value="ECO:0007669"/>
    <property type="project" value="TreeGrafter"/>
</dbReference>
<dbReference type="Pfam" id="PF04000">
    <property type="entry name" value="Sas10_Utp3"/>
    <property type="match status" value="1"/>
</dbReference>
<dbReference type="GO" id="GO:0010468">
    <property type="term" value="P:regulation of gene expression"/>
    <property type="evidence" value="ECO:0007669"/>
    <property type="project" value="TreeGrafter"/>
</dbReference>
<feature type="compositionally biased region" description="Basic residues" evidence="7">
    <location>
        <begin position="173"/>
        <end position="187"/>
    </location>
</feature>
<sequence length="187" mass="20676">MTSYAHTVGDPSGIISKLEKELDVVDQSVKSAFDRPLADILKDLEAKDAMARAQDANVPLHHRLSAAKTLVSALYVYLDVIWMYLKSKGVDPSTHPVHRELERVQAYFSKLKETENPDDEKRLRVDGDAVKRMVSAATQSTNKHTRFDDPTEATSAKTSAEPVSEGATDIPRKKSKTKKAKKAKGSL</sequence>
<keyword evidence="4 6" id="KW-0694">RNA-binding</keyword>
<evidence type="ECO:0000256" key="6">
    <source>
        <dbReference type="RuleBase" id="RU368003"/>
    </source>
</evidence>
<dbReference type="InterPro" id="IPR007146">
    <property type="entry name" value="Sas10/Utp3/C1D"/>
</dbReference>
<evidence type="ECO:0000313" key="9">
    <source>
        <dbReference type="Proteomes" id="UP001213623"/>
    </source>
</evidence>
<comment type="subcellular location">
    <subcellularLocation>
        <location evidence="1 6">Nucleus</location>
    </subcellularLocation>
</comment>
<evidence type="ECO:0000256" key="1">
    <source>
        <dbReference type="ARBA" id="ARBA00004123"/>
    </source>
</evidence>
<accession>A0AAF0J101</accession>
<evidence type="ECO:0000256" key="7">
    <source>
        <dbReference type="SAM" id="MobiDB-lite"/>
    </source>
</evidence>
<evidence type="ECO:0000256" key="2">
    <source>
        <dbReference type="ARBA" id="ARBA00009154"/>
    </source>
</evidence>
<comment type="similarity">
    <text evidence="2 6">Belongs to the C1D family.</text>
</comment>
<dbReference type="PANTHER" id="PTHR15341:SF3">
    <property type="entry name" value="NUCLEAR NUCLEIC ACID-BINDING PROTEIN C1D"/>
    <property type="match status" value="1"/>
</dbReference>
<evidence type="ECO:0000256" key="5">
    <source>
        <dbReference type="ARBA" id="ARBA00023242"/>
    </source>
</evidence>
<dbReference type="GO" id="GO:0005730">
    <property type="term" value="C:nucleolus"/>
    <property type="evidence" value="ECO:0007669"/>
    <property type="project" value="TreeGrafter"/>
</dbReference>
<dbReference type="InterPro" id="IPR011082">
    <property type="entry name" value="Exosome-assoc_fac/DNA_repair"/>
</dbReference>
<proteinExistence type="inferred from homology"/>
<feature type="region of interest" description="Disordered" evidence="7">
    <location>
        <begin position="133"/>
        <end position="187"/>
    </location>
</feature>
<reference evidence="8" key="1">
    <citation type="submission" date="2023-03" db="EMBL/GenBank/DDBJ databases">
        <title>Mating type loci evolution in Malassezia.</title>
        <authorList>
            <person name="Coelho M.A."/>
        </authorList>
    </citation>
    <scope>NUCLEOTIDE SEQUENCE</scope>
    <source>
        <strain evidence="8">CBS 9557</strain>
    </source>
</reference>
<protein>
    <recommendedName>
        <fullName evidence="6">Exosome complex protein</fullName>
    </recommendedName>
</protein>
<evidence type="ECO:0000256" key="4">
    <source>
        <dbReference type="ARBA" id="ARBA00022884"/>
    </source>
</evidence>
<evidence type="ECO:0000313" key="8">
    <source>
        <dbReference type="EMBL" id="WFD25434.1"/>
    </source>
</evidence>
<dbReference type="PANTHER" id="PTHR15341">
    <property type="entry name" value="SUN-COR STEROID HORMONE RECEPTOR CO-REPRESSOR"/>
    <property type="match status" value="1"/>
</dbReference>
<comment type="function">
    <text evidence="6">Required for exosome-dependent processing of pre-rRNA and small nucleolar RNA (snRNA) precursors. Involved in processing of 35S pre-rRNA at the A0, A1 and A2 sites.</text>
</comment>
<evidence type="ECO:0000256" key="3">
    <source>
        <dbReference type="ARBA" id="ARBA00022552"/>
    </source>
</evidence>
<keyword evidence="9" id="KW-1185">Reference proteome</keyword>
<dbReference type="GO" id="GO:0003723">
    <property type="term" value="F:RNA binding"/>
    <property type="evidence" value="ECO:0007669"/>
    <property type="project" value="UniProtKB-UniRule"/>
</dbReference>
<dbReference type="AlphaFoldDB" id="A0AAF0J101"/>
<name>A0AAF0J101_9BASI</name>
<dbReference type="GO" id="GO:0003677">
    <property type="term" value="F:DNA binding"/>
    <property type="evidence" value="ECO:0007669"/>
    <property type="project" value="TreeGrafter"/>
</dbReference>
<organism evidence="8 9">
    <name type="scientific">Malassezia nana</name>
    <dbReference type="NCBI Taxonomy" id="180528"/>
    <lineage>
        <taxon>Eukaryota</taxon>
        <taxon>Fungi</taxon>
        <taxon>Dikarya</taxon>
        <taxon>Basidiomycota</taxon>
        <taxon>Ustilaginomycotina</taxon>
        <taxon>Malasseziomycetes</taxon>
        <taxon>Malasseziales</taxon>
        <taxon>Malasseziaceae</taxon>
        <taxon>Malassezia</taxon>
    </lineage>
</organism>
<dbReference type="EMBL" id="CP119892">
    <property type="protein sequence ID" value="WFD25434.1"/>
    <property type="molecule type" value="Genomic_DNA"/>
</dbReference>
<dbReference type="Proteomes" id="UP001213623">
    <property type="component" value="Chromosome 1"/>
</dbReference>